<protein>
    <recommendedName>
        <fullName evidence="3">Pro-apoptotic serine protease NMA111</fullName>
    </recommendedName>
    <alternativeName>
        <fullName evidence="4">Pro-apoptotic serine protease nma111</fullName>
    </alternativeName>
</protein>
<dbReference type="InterPro" id="IPR036034">
    <property type="entry name" value="PDZ_sf"/>
</dbReference>
<feature type="signal peptide" evidence="7">
    <location>
        <begin position="1"/>
        <end position="26"/>
    </location>
</feature>
<evidence type="ECO:0000256" key="2">
    <source>
        <dbReference type="ARBA" id="ARBA00010541"/>
    </source>
</evidence>
<evidence type="ECO:0000256" key="6">
    <source>
        <dbReference type="ARBA" id="ARBA00022737"/>
    </source>
</evidence>
<dbReference type="AlphaFoldDB" id="A0AAW0RHY5"/>
<dbReference type="InterPro" id="IPR025926">
    <property type="entry name" value="PDZ-like_dom"/>
</dbReference>
<dbReference type="Gene3D" id="2.30.42.10">
    <property type="match status" value="1"/>
</dbReference>
<organism evidence="9 10">
    <name type="scientific">Beauveria asiatica</name>
    <dbReference type="NCBI Taxonomy" id="1069075"/>
    <lineage>
        <taxon>Eukaryota</taxon>
        <taxon>Fungi</taxon>
        <taxon>Dikarya</taxon>
        <taxon>Ascomycota</taxon>
        <taxon>Pezizomycotina</taxon>
        <taxon>Sordariomycetes</taxon>
        <taxon>Hypocreomycetidae</taxon>
        <taxon>Hypocreales</taxon>
        <taxon>Cordycipitaceae</taxon>
        <taxon>Beauveria</taxon>
    </lineage>
</organism>
<comment type="caution">
    <text evidence="9">The sequence shown here is derived from an EMBL/GenBank/DDBJ whole genome shotgun (WGS) entry which is preliminary data.</text>
</comment>
<evidence type="ECO:0000256" key="1">
    <source>
        <dbReference type="ARBA" id="ARBA00002558"/>
    </source>
</evidence>
<dbReference type="SUPFAM" id="SSF50156">
    <property type="entry name" value="PDZ domain-like"/>
    <property type="match status" value="2"/>
</dbReference>
<evidence type="ECO:0000313" key="10">
    <source>
        <dbReference type="Proteomes" id="UP001397290"/>
    </source>
</evidence>
<evidence type="ECO:0000259" key="8">
    <source>
        <dbReference type="Pfam" id="PF12812"/>
    </source>
</evidence>
<dbReference type="PRINTS" id="PR00834">
    <property type="entry name" value="PROTEASES2C"/>
</dbReference>
<evidence type="ECO:0000313" key="9">
    <source>
        <dbReference type="EMBL" id="KAK8141591.1"/>
    </source>
</evidence>
<dbReference type="PANTHER" id="PTHR46366:SF8">
    <property type="entry name" value="PRO-APOPTOTIC SERINE PROTEASE NMA111"/>
    <property type="match status" value="1"/>
</dbReference>
<dbReference type="InterPro" id="IPR001940">
    <property type="entry name" value="Peptidase_S1C"/>
</dbReference>
<evidence type="ECO:0000256" key="7">
    <source>
        <dbReference type="SAM" id="SignalP"/>
    </source>
</evidence>
<accession>A0AAW0RHY5</accession>
<dbReference type="GO" id="GO:0006915">
    <property type="term" value="P:apoptotic process"/>
    <property type="evidence" value="ECO:0007669"/>
    <property type="project" value="UniProtKB-KW"/>
</dbReference>
<name>A0AAW0RHY5_9HYPO</name>
<feature type="domain" description="PDZ-like" evidence="8">
    <location>
        <begin position="431"/>
        <end position="499"/>
    </location>
</feature>
<dbReference type="InterPro" id="IPR009003">
    <property type="entry name" value="Peptidase_S1_PA"/>
</dbReference>
<dbReference type="InterPro" id="IPR043504">
    <property type="entry name" value="Peptidase_S1_PA_chymotrypsin"/>
</dbReference>
<keyword evidence="6" id="KW-0677">Repeat</keyword>
<evidence type="ECO:0000256" key="5">
    <source>
        <dbReference type="ARBA" id="ARBA00022703"/>
    </source>
</evidence>
<gene>
    <name evidence="9" type="ORF">G3M48_010258</name>
</gene>
<dbReference type="Pfam" id="PF12812">
    <property type="entry name" value="PDZ_1"/>
    <property type="match status" value="1"/>
</dbReference>
<comment type="function">
    <text evidence="1">Nuclear serine protease which mediates apoptosis.</text>
</comment>
<reference evidence="9 10" key="1">
    <citation type="submission" date="2020-02" db="EMBL/GenBank/DDBJ databases">
        <title>Comparative genomics of the hypocrealean fungal genus Beauvera.</title>
        <authorList>
            <person name="Showalter D.N."/>
            <person name="Bushley K.E."/>
            <person name="Rehner S.A."/>
        </authorList>
    </citation>
    <scope>NUCLEOTIDE SEQUENCE [LARGE SCALE GENOMIC DNA]</scope>
    <source>
        <strain evidence="9 10">ARSEF4384</strain>
    </source>
</reference>
<proteinExistence type="inferred from homology"/>
<dbReference type="GO" id="GO:0006508">
    <property type="term" value="P:proteolysis"/>
    <property type="evidence" value="ECO:0007669"/>
    <property type="project" value="InterPro"/>
</dbReference>
<keyword evidence="10" id="KW-1185">Reference proteome</keyword>
<keyword evidence="5" id="KW-0053">Apoptosis</keyword>
<dbReference type="Gene3D" id="2.40.10.10">
    <property type="entry name" value="Trypsin-like serine proteases"/>
    <property type="match status" value="2"/>
</dbReference>
<evidence type="ECO:0000256" key="3">
    <source>
        <dbReference type="ARBA" id="ARBA00020338"/>
    </source>
</evidence>
<dbReference type="GO" id="GO:0004252">
    <property type="term" value="F:serine-type endopeptidase activity"/>
    <property type="evidence" value="ECO:0007669"/>
    <property type="project" value="InterPro"/>
</dbReference>
<comment type="similarity">
    <text evidence="2">Belongs to the peptidase S1C family.</text>
</comment>
<dbReference type="EMBL" id="JAAHCF010000911">
    <property type="protein sequence ID" value="KAK8141591.1"/>
    <property type="molecule type" value="Genomic_DNA"/>
</dbReference>
<keyword evidence="7" id="KW-0732">Signal</keyword>
<dbReference type="Pfam" id="PF13365">
    <property type="entry name" value="Trypsin_2"/>
    <property type="match status" value="1"/>
</dbReference>
<sequence length="1008" mass="108380">MVKPPGLVGAVTAMLLELGLVSEVVGVLEVIGCTAGLPPAADDIISTLVGDTDCVEVDSVARVVLRNSRPPALRGAASPTAICSAAGNMLCEAFRRAFRRRATKSSGGPAPQSRKESSRISRNVVVIKFSHTLPFDGDCAETSEATGFVVDAKRGYILTNRHVAGPGPFWGLCIFDQEAVSCRPLYIDPIHDFAFLKYDPEGIHNTEIDGLGLSSDGAFVGQPVLVVGNDAGEATSIIDGAISRTDRNAPKYDGPYSDFNISYYMANMNLSGGISGSPALGEDGLVLGMVSGGMTDGAICFILPTGPVLQTLYRLRQGQHVPRGDIQCQFTMKPLHECKGLGLDSDWEERFRKRITTSGGLLVAEKVLPGGPSCGRILPGDILLEVNGTAVLQFDELENAFNENVDEQVSVSLLRNGELVLGIIDVVNLYKVTPKRVVSFAGLFCHDISYVQAVNASVAASGVYVAGSEGPLMIGDGEPGWVIHSLNGQAICSLEEFLDQLMVFHKGQSVVVTYARLESLYRRSDSVLTLYAPAGFAVFSEDEATGLWRSATMHLRPLPPPSTRIDYVNKISPHAQCPAIITNLIHVESRAYLSLDGYPATLARGMGVVVDAEAGLVVVSRKVVPHKACYVRVTLGSCAEVAARCVFLHAHHCYAIIQYDVSSAPSGVDGVKLGDRRPHSGSEASLVYFGGPEQLLRGDAVQRSVVLTRSAPRPSTPAFKCQPVNADLLGIEVPSEVQGADGVVVSSDGSVQAIWMPGIGGLAAASLSKVLSRFARDSIPDLHVMPAEMEVISMRQARIMDVPEDFLRSVAESTCTSSIFMVKRTFTTQLKEGDVVLALDNALPACWADFEVSEPRTIPVQLWRQGAAQDLGLKSIRVDDLETTRCVEFCGAYVQPTPLAVRHWLSPDQAHDGRDVYITDVRAGSTAALYSLPRKTFVTKLNGEVLRDFDAFVAAAKGLSDDRVFTMTTVTLNGRENVCVLQSNEEHHPFAEWTFDGAEFINKTMYPS</sequence>
<dbReference type="Proteomes" id="UP001397290">
    <property type="component" value="Unassembled WGS sequence"/>
</dbReference>
<feature type="chain" id="PRO_5044013164" description="Pro-apoptotic serine protease NMA111" evidence="7">
    <location>
        <begin position="27"/>
        <end position="1008"/>
    </location>
</feature>
<evidence type="ECO:0000256" key="4">
    <source>
        <dbReference type="ARBA" id="ARBA00021524"/>
    </source>
</evidence>
<dbReference type="SUPFAM" id="SSF50494">
    <property type="entry name" value="Trypsin-like serine proteases"/>
    <property type="match status" value="2"/>
</dbReference>
<dbReference type="PANTHER" id="PTHR46366">
    <property type="entry name" value="PRO-APOPTOTIC SERINE PROTEASE NMA111"/>
    <property type="match status" value="1"/>
</dbReference>